<evidence type="ECO:0000313" key="1">
    <source>
        <dbReference type="EMBL" id="KAJ1518941.1"/>
    </source>
</evidence>
<proteinExistence type="predicted"/>
<comment type="caution">
    <text evidence="1">The sequence shown here is derived from an EMBL/GenBank/DDBJ whole genome shotgun (WGS) entry which is preliminary data.</text>
</comment>
<gene>
    <name evidence="1" type="ORF">ONE63_011450</name>
</gene>
<dbReference type="AlphaFoldDB" id="A0AAV7X383"/>
<name>A0AAV7X383_9NEOP</name>
<keyword evidence="2" id="KW-1185">Reference proteome</keyword>
<sequence>MRNCSMVLHCCGLRHGRDLGSLGLLDFLGLQSGSRSSAWSCLRLLLPLLGPRLLGLAPSRLDGILESSDESPYQLLNLPFIQVCEVLPSHSFDLVGPVPIRCYCECGHLVPVVLLWWPLNDLDPQRMICWIRLLLFVEALEIRLVFHLVVLLFLWLLVEAVSPHWPYFSASCSRCCCSSSCSSGAAAPASASHFVLSDPHVDLLDSTFSHGVTSLLYHQRVFHVDGGASGYGTKYVGLLLDVEWFSCPAESRELELPYDEDDGVYDGYDRTGVRVWVVDPSAPNVIVVR</sequence>
<dbReference type="EMBL" id="JAPTSV010000805">
    <property type="protein sequence ID" value="KAJ1518941.1"/>
    <property type="molecule type" value="Genomic_DNA"/>
</dbReference>
<protein>
    <submittedName>
        <fullName evidence="1">Uncharacterized protein</fullName>
    </submittedName>
</protein>
<accession>A0AAV7X383</accession>
<organism evidence="1 2">
    <name type="scientific">Megalurothrips usitatus</name>
    <name type="common">bean blossom thrips</name>
    <dbReference type="NCBI Taxonomy" id="439358"/>
    <lineage>
        <taxon>Eukaryota</taxon>
        <taxon>Metazoa</taxon>
        <taxon>Ecdysozoa</taxon>
        <taxon>Arthropoda</taxon>
        <taxon>Hexapoda</taxon>
        <taxon>Insecta</taxon>
        <taxon>Pterygota</taxon>
        <taxon>Neoptera</taxon>
        <taxon>Paraneoptera</taxon>
        <taxon>Thysanoptera</taxon>
        <taxon>Terebrantia</taxon>
        <taxon>Thripoidea</taxon>
        <taxon>Thripidae</taxon>
        <taxon>Megalurothrips</taxon>
    </lineage>
</organism>
<dbReference type="Proteomes" id="UP001075354">
    <property type="component" value="Unassembled WGS sequence"/>
</dbReference>
<reference evidence="1" key="1">
    <citation type="submission" date="2022-12" db="EMBL/GenBank/DDBJ databases">
        <title>Chromosome-level genome assembly of the bean flower thrips Megalurothrips usitatus.</title>
        <authorList>
            <person name="Ma L."/>
            <person name="Liu Q."/>
            <person name="Li H."/>
            <person name="Cai W."/>
        </authorList>
    </citation>
    <scope>NUCLEOTIDE SEQUENCE</scope>
    <source>
        <strain evidence="1">Cailab_2022a</strain>
    </source>
</reference>
<evidence type="ECO:0000313" key="2">
    <source>
        <dbReference type="Proteomes" id="UP001075354"/>
    </source>
</evidence>